<protein>
    <recommendedName>
        <fullName evidence="4">Glutathione peroxidase</fullName>
    </recommendedName>
</protein>
<dbReference type="PRINTS" id="PR01011">
    <property type="entry name" value="GLUTPROXDASE"/>
</dbReference>
<dbReference type="KEGG" id="kba:A0U89_03670"/>
<dbReference type="RefSeq" id="WP_070402142.1">
    <property type="nucleotide sequence ID" value="NZ_BJVW01000002.1"/>
</dbReference>
<dbReference type="eggNOG" id="COG0386">
    <property type="taxonomic scope" value="Bacteria"/>
</dbReference>
<gene>
    <name evidence="5" type="ORF">A0U89_03670</name>
</gene>
<dbReference type="InterPro" id="IPR000889">
    <property type="entry name" value="Glutathione_peroxidase"/>
</dbReference>
<dbReference type="CDD" id="cd00340">
    <property type="entry name" value="GSH_Peroxidase"/>
    <property type="match status" value="1"/>
</dbReference>
<proteinExistence type="inferred from homology"/>
<keyword evidence="6" id="KW-1185">Reference proteome</keyword>
<dbReference type="Proteomes" id="UP000179145">
    <property type="component" value="Chromosome"/>
</dbReference>
<name>A0A1D8URV4_9PROT</name>
<dbReference type="Pfam" id="PF00255">
    <property type="entry name" value="GSHPx"/>
    <property type="match status" value="1"/>
</dbReference>
<dbReference type="InterPro" id="IPR029759">
    <property type="entry name" value="GPX_AS"/>
</dbReference>
<evidence type="ECO:0000313" key="5">
    <source>
        <dbReference type="EMBL" id="AOX16368.1"/>
    </source>
</evidence>
<dbReference type="GO" id="GO:0004601">
    <property type="term" value="F:peroxidase activity"/>
    <property type="evidence" value="ECO:0007669"/>
    <property type="project" value="UniProtKB-KW"/>
</dbReference>
<keyword evidence="2 4" id="KW-0575">Peroxidase</keyword>
<dbReference type="SUPFAM" id="SSF52833">
    <property type="entry name" value="Thioredoxin-like"/>
    <property type="match status" value="1"/>
</dbReference>
<evidence type="ECO:0000256" key="3">
    <source>
        <dbReference type="ARBA" id="ARBA00023002"/>
    </source>
</evidence>
<dbReference type="Gene3D" id="3.40.30.10">
    <property type="entry name" value="Glutaredoxin"/>
    <property type="match status" value="1"/>
</dbReference>
<dbReference type="EMBL" id="CP014674">
    <property type="protein sequence ID" value="AOX16368.1"/>
    <property type="molecule type" value="Genomic_DNA"/>
</dbReference>
<dbReference type="STRING" id="153496.A0U89_03670"/>
<accession>A0A1D8URV4</accession>
<sequence>MPTEFYDLRLPALNGSTINLNDYRGKPILIANTASKCGFTPQYEGLQHIWSQFRNAGLAVIGVPSNDFGQQEPGSAEEIEQFCHTNYGVGFPMAAKAHVRGSDAIPLFRWLAREGGFLSLPRWNFYKYLIDRDGKLAAWFTPITKPDSAKVENAVRRVLLNY</sequence>
<dbReference type="GO" id="GO:0034599">
    <property type="term" value="P:cellular response to oxidative stress"/>
    <property type="evidence" value="ECO:0007669"/>
    <property type="project" value="TreeGrafter"/>
</dbReference>
<dbReference type="PIRSF" id="PIRSF000303">
    <property type="entry name" value="Glutathion_perox"/>
    <property type="match status" value="1"/>
</dbReference>
<dbReference type="PANTHER" id="PTHR11592:SF78">
    <property type="entry name" value="GLUTATHIONE PEROXIDASE"/>
    <property type="match status" value="1"/>
</dbReference>
<evidence type="ECO:0000313" key="6">
    <source>
        <dbReference type="Proteomes" id="UP000179145"/>
    </source>
</evidence>
<evidence type="ECO:0000256" key="2">
    <source>
        <dbReference type="ARBA" id="ARBA00022559"/>
    </source>
</evidence>
<dbReference type="AlphaFoldDB" id="A0A1D8URV4"/>
<dbReference type="PROSITE" id="PS51355">
    <property type="entry name" value="GLUTATHIONE_PEROXID_3"/>
    <property type="match status" value="1"/>
</dbReference>
<keyword evidence="3 4" id="KW-0560">Oxidoreductase</keyword>
<reference evidence="5 6" key="1">
    <citation type="journal article" date="2016" name="Microb. Cell Fact.">
        <title>Dissection of exopolysaccharide biosynthesis in Kozakia baliensis.</title>
        <authorList>
            <person name="Brandt J.U."/>
            <person name="Jakob F."/>
            <person name="Behr J."/>
            <person name="Geissler A.J."/>
            <person name="Vogel R.F."/>
        </authorList>
    </citation>
    <scope>NUCLEOTIDE SEQUENCE [LARGE SCALE GENOMIC DNA]</scope>
    <source>
        <strain evidence="5 6">DSM 14400</strain>
    </source>
</reference>
<comment type="similarity">
    <text evidence="1 4">Belongs to the glutathione peroxidase family.</text>
</comment>
<evidence type="ECO:0000256" key="4">
    <source>
        <dbReference type="RuleBase" id="RU000499"/>
    </source>
</evidence>
<dbReference type="PROSITE" id="PS00460">
    <property type="entry name" value="GLUTATHIONE_PEROXID_1"/>
    <property type="match status" value="1"/>
</dbReference>
<dbReference type="InterPro" id="IPR036249">
    <property type="entry name" value="Thioredoxin-like_sf"/>
</dbReference>
<evidence type="ECO:0000256" key="1">
    <source>
        <dbReference type="ARBA" id="ARBA00006926"/>
    </source>
</evidence>
<dbReference type="OrthoDB" id="9785502at2"/>
<dbReference type="PANTHER" id="PTHR11592">
    <property type="entry name" value="GLUTATHIONE PEROXIDASE"/>
    <property type="match status" value="1"/>
</dbReference>
<organism evidence="5 6">
    <name type="scientific">Kozakia baliensis</name>
    <dbReference type="NCBI Taxonomy" id="153496"/>
    <lineage>
        <taxon>Bacteria</taxon>
        <taxon>Pseudomonadati</taxon>
        <taxon>Pseudomonadota</taxon>
        <taxon>Alphaproteobacteria</taxon>
        <taxon>Acetobacterales</taxon>
        <taxon>Acetobacteraceae</taxon>
        <taxon>Kozakia</taxon>
    </lineage>
</organism>